<name>F4L805_HALH1</name>
<reference evidence="1 2" key="1">
    <citation type="journal article" date="2011" name="Stand. Genomic Sci.">
        <title>Complete genome sequence of Haliscomenobacter hydrossis type strain (O).</title>
        <authorList>
            <consortium name="US DOE Joint Genome Institute (JGI-PGF)"/>
            <person name="Daligault H."/>
            <person name="Lapidus A."/>
            <person name="Zeytun A."/>
            <person name="Nolan M."/>
            <person name="Lucas S."/>
            <person name="Del Rio T.G."/>
            <person name="Tice H."/>
            <person name="Cheng J.F."/>
            <person name="Tapia R."/>
            <person name="Han C."/>
            <person name="Goodwin L."/>
            <person name="Pitluck S."/>
            <person name="Liolios K."/>
            <person name="Pagani I."/>
            <person name="Ivanova N."/>
            <person name="Huntemann M."/>
            <person name="Mavromatis K."/>
            <person name="Mikhailova N."/>
            <person name="Pati A."/>
            <person name="Chen A."/>
            <person name="Palaniappan K."/>
            <person name="Land M."/>
            <person name="Hauser L."/>
            <person name="Brambilla E.M."/>
            <person name="Rohde M."/>
            <person name="Verbarg S."/>
            <person name="Goker M."/>
            <person name="Bristow J."/>
            <person name="Eisen J.A."/>
            <person name="Markowitz V."/>
            <person name="Hugenholtz P."/>
            <person name="Kyrpides N.C."/>
            <person name="Klenk H.P."/>
            <person name="Woyke T."/>
        </authorList>
    </citation>
    <scope>NUCLEOTIDE SEQUENCE [LARGE SCALE GENOMIC DNA]</scope>
    <source>
        <strain evidence="2">ATCC 27775 / DSM 1100 / LMG 10767 / O</strain>
        <plasmid evidence="2">Plasmid pHALHY02</plasmid>
    </source>
</reference>
<evidence type="ECO:0000313" key="2">
    <source>
        <dbReference type="Proteomes" id="UP000008461"/>
    </source>
</evidence>
<evidence type="ECO:0000313" key="1">
    <source>
        <dbReference type="EMBL" id="AEE54513.1"/>
    </source>
</evidence>
<geneLocation type="plasmid" evidence="1 2">
    <name>pHALHY02</name>
</geneLocation>
<accession>F4L805</accession>
<dbReference type="HOGENOM" id="CLU_157160_0_0_10"/>
<dbReference type="AlphaFoldDB" id="F4L805"/>
<dbReference type="KEGG" id="hhy:Halhy_6698"/>
<reference key="2">
    <citation type="submission" date="2011-04" db="EMBL/GenBank/DDBJ databases">
        <title>Complete sequence of plasmid 2 of Haliscomenobacter hydrossis DSM 1100.</title>
        <authorList>
            <consortium name="US DOE Joint Genome Institute (JGI-PGF)"/>
            <person name="Lucas S."/>
            <person name="Han J."/>
            <person name="Lapidus A."/>
            <person name="Bruce D."/>
            <person name="Goodwin L."/>
            <person name="Pitluck S."/>
            <person name="Peters L."/>
            <person name="Kyrpides N."/>
            <person name="Mavromatis K."/>
            <person name="Ivanova N."/>
            <person name="Ovchinnikova G."/>
            <person name="Pagani I."/>
            <person name="Daligault H."/>
            <person name="Detter J.C."/>
            <person name="Han C."/>
            <person name="Land M."/>
            <person name="Hauser L."/>
            <person name="Markowitz V."/>
            <person name="Cheng J.-F."/>
            <person name="Hugenholtz P."/>
            <person name="Woyke T."/>
            <person name="Wu D."/>
            <person name="Verbarg S."/>
            <person name="Frueling A."/>
            <person name="Brambilla E."/>
            <person name="Klenk H.-P."/>
            <person name="Eisen J.A."/>
        </authorList>
    </citation>
    <scope>NUCLEOTIDE SEQUENCE</scope>
    <source>
        <strain>DSM 1100</strain>
    </source>
</reference>
<proteinExistence type="predicted"/>
<protein>
    <submittedName>
        <fullName evidence="1">Uncharacterized protein</fullName>
    </submittedName>
</protein>
<sequence>MYGQPYVAAPPNQPLRLPPETHQQITPLANQQISMPPKPTSKVKRLKDGRFKFTLDPELRSILFNATASALHFDANEFPDYLFALLQETLETLRELEEPRLHRSQVLAMLQFSSKYIDGPTQVLIVGMVQSAK</sequence>
<gene>
    <name evidence="1" type="ordered locus">Halhy_6698</name>
</gene>
<keyword evidence="1" id="KW-0614">Plasmid</keyword>
<organism evidence="1 2">
    <name type="scientific">Haliscomenobacter hydrossis (strain ATCC 27775 / DSM 1100 / LMG 10767 / O)</name>
    <dbReference type="NCBI Taxonomy" id="760192"/>
    <lineage>
        <taxon>Bacteria</taxon>
        <taxon>Pseudomonadati</taxon>
        <taxon>Bacteroidota</taxon>
        <taxon>Saprospiria</taxon>
        <taxon>Saprospirales</taxon>
        <taxon>Haliscomenobacteraceae</taxon>
        <taxon>Haliscomenobacter</taxon>
    </lineage>
</organism>
<dbReference type="EMBL" id="CP002693">
    <property type="protein sequence ID" value="AEE54513.1"/>
    <property type="molecule type" value="Genomic_DNA"/>
</dbReference>
<dbReference type="Proteomes" id="UP000008461">
    <property type="component" value="Plasmid pHALHY02"/>
</dbReference>
<keyword evidence="2" id="KW-1185">Reference proteome</keyword>